<protein>
    <recommendedName>
        <fullName evidence="5">Coth-domain-containing protein</fullName>
    </recommendedName>
</protein>
<dbReference type="EMBL" id="MCOG01000012">
    <property type="protein sequence ID" value="ORY80609.1"/>
    <property type="molecule type" value="Genomic_DNA"/>
</dbReference>
<keyword evidence="2" id="KW-0732">Signal</keyword>
<feature type="chain" id="PRO_5012508356" description="Coth-domain-containing protein" evidence="2">
    <location>
        <begin position="21"/>
        <end position="584"/>
    </location>
</feature>
<dbReference type="OrthoDB" id="2387105at2759"/>
<organism evidence="3 4">
    <name type="scientific">Neocallimastix californiae</name>
    <dbReference type="NCBI Taxonomy" id="1754190"/>
    <lineage>
        <taxon>Eukaryota</taxon>
        <taxon>Fungi</taxon>
        <taxon>Fungi incertae sedis</taxon>
        <taxon>Chytridiomycota</taxon>
        <taxon>Chytridiomycota incertae sedis</taxon>
        <taxon>Neocallimastigomycetes</taxon>
        <taxon>Neocallimastigales</taxon>
        <taxon>Neocallimastigaceae</taxon>
        <taxon>Neocallimastix</taxon>
    </lineage>
</organism>
<evidence type="ECO:0000313" key="4">
    <source>
        <dbReference type="Proteomes" id="UP000193920"/>
    </source>
</evidence>
<proteinExistence type="predicted"/>
<dbReference type="AlphaFoldDB" id="A0A1Y2F9P7"/>
<name>A0A1Y2F9P7_9FUNG</name>
<dbReference type="STRING" id="1754190.A0A1Y2F9P7"/>
<keyword evidence="1" id="KW-0472">Membrane</keyword>
<accession>A0A1Y2F9P7</accession>
<evidence type="ECO:0000256" key="1">
    <source>
        <dbReference type="SAM" id="Phobius"/>
    </source>
</evidence>
<gene>
    <name evidence="3" type="ORF">LY90DRAFT_664475</name>
</gene>
<comment type="caution">
    <text evidence="3">The sequence shown here is derived from an EMBL/GenBank/DDBJ whole genome shotgun (WGS) entry which is preliminary data.</text>
</comment>
<evidence type="ECO:0000313" key="3">
    <source>
        <dbReference type="EMBL" id="ORY80609.1"/>
    </source>
</evidence>
<evidence type="ECO:0000256" key="2">
    <source>
        <dbReference type="SAM" id="SignalP"/>
    </source>
</evidence>
<evidence type="ECO:0008006" key="5">
    <source>
        <dbReference type="Google" id="ProtNLM"/>
    </source>
</evidence>
<dbReference type="Pfam" id="PF08757">
    <property type="entry name" value="CotH"/>
    <property type="match status" value="1"/>
</dbReference>
<keyword evidence="1" id="KW-0812">Transmembrane</keyword>
<sequence length="584" mass="67921">MNCLLYSSFLLLLIIGPSFERVVEFKLLAFGNQVSVTFNGNTINMSPVDDYSRVYSASANCPDEEFQYSYNVDGVSEGFMRTLLKDQITTHNEFYGRKDTVSILKGLGYPDDKPKWTRSIGKTPVFDDSYIPTVIIDNGSREYFVTGNDTWTLGRFTIVLKDEIYTETNVPSKAQNRYEDKFQWRIKLENKIHKRKVFKFRSNPNDPVFYRQQLYGDVLHAIGNPVHNHIVVRTYLYDGTPLGLYLMIEVTSSNSFLKTQFYGTPGTEKVEVPPTGLGIPLDCNMGSDFTLGGPFDTFKAQDGQSNERIRYLTEAMHSLNVNDENAVKEFNEKWFDLDIFLKAMAMEYLTGHWDSYWMYTTNFVMYDAPEESTQNTFKYYFLDQDFDLTFGISLSDKVNLWEDEFPFQSYKTLVERSWNVSESVKPNREAINIFLRGGITTTMFENHLIDIVKHVFNPVALGRRIDEYIRRYSPEIEWDYSIERLHIGSDPNKYRYVWTIADYYENLEETPKISTRWGLKQFIEMRAEAVANEFKFEWDSVPLDSKEEVSYDTNNLSDGATSLKILNTSMFIILLVSILFGFYI</sequence>
<reference evidence="3 4" key="1">
    <citation type="submission" date="2016-08" db="EMBL/GenBank/DDBJ databases">
        <title>A Parts List for Fungal Cellulosomes Revealed by Comparative Genomics.</title>
        <authorList>
            <consortium name="DOE Joint Genome Institute"/>
            <person name="Haitjema C.H."/>
            <person name="Gilmore S.P."/>
            <person name="Henske J.K."/>
            <person name="Solomon K.V."/>
            <person name="De Groot R."/>
            <person name="Kuo A."/>
            <person name="Mondo S.J."/>
            <person name="Salamov A.A."/>
            <person name="Labutti K."/>
            <person name="Zhao Z."/>
            <person name="Chiniquy J."/>
            <person name="Barry K."/>
            <person name="Brewer H.M."/>
            <person name="Purvine S.O."/>
            <person name="Wright A.T."/>
            <person name="Boxma B."/>
            <person name="Van Alen T."/>
            <person name="Hackstein J.H."/>
            <person name="Baker S.E."/>
            <person name="Grigoriev I.V."/>
            <person name="O'Malley M.A."/>
        </authorList>
    </citation>
    <scope>NUCLEOTIDE SEQUENCE [LARGE SCALE GENOMIC DNA]</scope>
    <source>
        <strain evidence="3 4">G1</strain>
    </source>
</reference>
<keyword evidence="4" id="KW-1185">Reference proteome</keyword>
<dbReference type="PANTHER" id="PTHR40050:SF1">
    <property type="entry name" value="INNER SPORE COAT PROTEIN H"/>
    <property type="match status" value="1"/>
</dbReference>
<feature type="signal peptide" evidence="2">
    <location>
        <begin position="1"/>
        <end position="20"/>
    </location>
</feature>
<dbReference type="Proteomes" id="UP000193920">
    <property type="component" value="Unassembled WGS sequence"/>
</dbReference>
<dbReference type="PANTHER" id="PTHR40050">
    <property type="entry name" value="INNER SPORE COAT PROTEIN H"/>
    <property type="match status" value="1"/>
</dbReference>
<keyword evidence="1" id="KW-1133">Transmembrane helix</keyword>
<feature type="transmembrane region" description="Helical" evidence="1">
    <location>
        <begin position="565"/>
        <end position="583"/>
    </location>
</feature>
<dbReference type="InterPro" id="IPR014867">
    <property type="entry name" value="Spore_coat_CotH_CotH2/3/7"/>
</dbReference>